<dbReference type="Proteomes" id="UP000005289">
    <property type="component" value="Chromosome"/>
</dbReference>
<name>W0DNZ2_9GAMM</name>
<sequence length="183" mass="19717">MTTEYVYHWNRIVGALAALVLVIGLVGLAIGAWLASPAAPPEDARFQDDRDPVVVLEMTAGSSTQRGEEPAPGEPEPDVPPVVAAPAPLATIPPADDRIRNGATLRDTVEDERSQVFLAPGTRVNLRAEPSVTSPVLRILDADVELRLLEIGDDFYRVRTADAIVGWVSRDFSSRRPHAAPVP</sequence>
<dbReference type="InterPro" id="IPR003646">
    <property type="entry name" value="SH3-like_bac-type"/>
</dbReference>
<evidence type="ECO:0000313" key="5">
    <source>
        <dbReference type="Proteomes" id="UP000005289"/>
    </source>
</evidence>
<proteinExistence type="predicted"/>
<dbReference type="KEGG" id="tti:THITH_16885"/>
<feature type="transmembrane region" description="Helical" evidence="2">
    <location>
        <begin position="12"/>
        <end position="35"/>
    </location>
</feature>
<dbReference type="RefSeq" id="WP_232222217.1">
    <property type="nucleotide sequence ID" value="NZ_CP007029.1"/>
</dbReference>
<dbReference type="EMBL" id="CP007029">
    <property type="protein sequence ID" value="AHF00320.1"/>
    <property type="molecule type" value="Genomic_DNA"/>
</dbReference>
<evidence type="ECO:0000256" key="1">
    <source>
        <dbReference type="SAM" id="MobiDB-lite"/>
    </source>
</evidence>
<keyword evidence="2" id="KW-0812">Transmembrane</keyword>
<protein>
    <recommendedName>
        <fullName evidence="3">SH3b domain-containing protein</fullName>
    </recommendedName>
</protein>
<keyword evidence="5" id="KW-1185">Reference proteome</keyword>
<keyword evidence="2" id="KW-1133">Transmembrane helix</keyword>
<dbReference type="Gene3D" id="2.30.30.40">
    <property type="entry name" value="SH3 Domains"/>
    <property type="match status" value="1"/>
</dbReference>
<evidence type="ECO:0000256" key="2">
    <source>
        <dbReference type="SAM" id="Phobius"/>
    </source>
</evidence>
<evidence type="ECO:0000313" key="4">
    <source>
        <dbReference type="EMBL" id="AHF00320.1"/>
    </source>
</evidence>
<feature type="domain" description="SH3b" evidence="3">
    <location>
        <begin position="123"/>
        <end position="172"/>
    </location>
</feature>
<feature type="region of interest" description="Disordered" evidence="1">
    <location>
        <begin position="60"/>
        <end position="79"/>
    </location>
</feature>
<reference evidence="4 5" key="1">
    <citation type="submission" date="2013-12" db="EMBL/GenBank/DDBJ databases">
        <authorList>
            <consortium name="DOE Joint Genome Institute"/>
            <person name="Muyzer G."/>
            <person name="Huntemann M."/>
            <person name="Han J."/>
            <person name="Chen A."/>
            <person name="Kyrpides N."/>
            <person name="Mavromatis K."/>
            <person name="Markowitz V."/>
            <person name="Palaniappan K."/>
            <person name="Ivanova N."/>
            <person name="Schaumberg A."/>
            <person name="Pati A."/>
            <person name="Liolios K."/>
            <person name="Nordberg H.P."/>
            <person name="Cantor M.N."/>
            <person name="Hua S.X."/>
            <person name="Woyke T."/>
        </authorList>
    </citation>
    <scope>NUCLEOTIDE SEQUENCE [LARGE SCALE GENOMIC DNA]</scope>
    <source>
        <strain evidence="4 5">ARh 1</strain>
    </source>
</reference>
<gene>
    <name evidence="4" type="ORF">THITH_16885</name>
</gene>
<dbReference type="AlphaFoldDB" id="W0DNZ2"/>
<organism evidence="4 5">
    <name type="scientific">Thioalkalivibrio paradoxus ARh 1</name>
    <dbReference type="NCBI Taxonomy" id="713585"/>
    <lineage>
        <taxon>Bacteria</taxon>
        <taxon>Pseudomonadati</taxon>
        <taxon>Pseudomonadota</taxon>
        <taxon>Gammaproteobacteria</taxon>
        <taxon>Chromatiales</taxon>
        <taxon>Ectothiorhodospiraceae</taxon>
        <taxon>Thioalkalivibrio</taxon>
    </lineage>
</organism>
<keyword evidence="2" id="KW-0472">Membrane</keyword>
<dbReference type="Pfam" id="PF08239">
    <property type="entry name" value="SH3_3"/>
    <property type="match status" value="1"/>
</dbReference>
<evidence type="ECO:0000259" key="3">
    <source>
        <dbReference type="Pfam" id="PF08239"/>
    </source>
</evidence>
<accession>W0DNZ2</accession>
<dbReference type="HOGENOM" id="CLU_1474543_0_0_6"/>